<reference evidence="1" key="1">
    <citation type="submission" date="2020-02" db="EMBL/GenBank/DDBJ databases">
        <authorList>
            <person name="Meier V. D."/>
        </authorList>
    </citation>
    <scope>NUCLEOTIDE SEQUENCE</scope>
    <source>
        <strain evidence="1">AVDCRST_MAG94</strain>
    </source>
</reference>
<name>A0A6J4M274_9CYAN</name>
<gene>
    <name evidence="1" type="ORF">AVDCRST_MAG94-2632</name>
</gene>
<dbReference type="AlphaFoldDB" id="A0A6J4M274"/>
<proteinExistence type="predicted"/>
<dbReference type="EMBL" id="CADCTY010000920">
    <property type="protein sequence ID" value="CAA9347813.1"/>
    <property type="molecule type" value="Genomic_DNA"/>
</dbReference>
<protein>
    <submittedName>
        <fullName evidence="1">Uncharacterized protein</fullName>
    </submittedName>
</protein>
<accession>A0A6J4M274</accession>
<sequence>MTGVEACQCRKARIQRNHIACALLVWTRLKTIAYQSGKTIYQIKSRMLSCYLIEQLKHPSVQMSLA</sequence>
<evidence type="ECO:0000313" key="1">
    <source>
        <dbReference type="EMBL" id="CAA9347813.1"/>
    </source>
</evidence>
<organism evidence="1">
    <name type="scientific">uncultured Leptolyngbya sp</name>
    <dbReference type="NCBI Taxonomy" id="332963"/>
    <lineage>
        <taxon>Bacteria</taxon>
        <taxon>Bacillati</taxon>
        <taxon>Cyanobacteriota</taxon>
        <taxon>Cyanophyceae</taxon>
        <taxon>Leptolyngbyales</taxon>
        <taxon>Leptolyngbyaceae</taxon>
        <taxon>Leptolyngbya group</taxon>
        <taxon>Leptolyngbya</taxon>
        <taxon>environmental samples</taxon>
    </lineage>
</organism>